<accession>A0AA40KPV5</accession>
<feature type="compositionally biased region" description="Basic and acidic residues" evidence="1">
    <location>
        <begin position="1"/>
        <end position="32"/>
    </location>
</feature>
<organism evidence="2 3">
    <name type="scientific">Melipona bicolor</name>
    <dbReference type="NCBI Taxonomy" id="60889"/>
    <lineage>
        <taxon>Eukaryota</taxon>
        <taxon>Metazoa</taxon>
        <taxon>Ecdysozoa</taxon>
        <taxon>Arthropoda</taxon>
        <taxon>Hexapoda</taxon>
        <taxon>Insecta</taxon>
        <taxon>Pterygota</taxon>
        <taxon>Neoptera</taxon>
        <taxon>Endopterygota</taxon>
        <taxon>Hymenoptera</taxon>
        <taxon>Apocrita</taxon>
        <taxon>Aculeata</taxon>
        <taxon>Apoidea</taxon>
        <taxon>Anthophila</taxon>
        <taxon>Apidae</taxon>
        <taxon>Melipona</taxon>
    </lineage>
</organism>
<protein>
    <submittedName>
        <fullName evidence="2">Uncharacterized protein</fullName>
    </submittedName>
</protein>
<feature type="region of interest" description="Disordered" evidence="1">
    <location>
        <begin position="1"/>
        <end position="53"/>
    </location>
</feature>
<gene>
    <name evidence="2" type="ORF">K0M31_002834</name>
</gene>
<sequence>MERVEQREAMTDVEEGTKACEDSANMENERKEGRRRGGGGGGGVIAEETKRAR</sequence>
<dbReference type="EMBL" id="JAHYIQ010000010">
    <property type="protein sequence ID" value="KAK1128370.1"/>
    <property type="molecule type" value="Genomic_DNA"/>
</dbReference>
<reference evidence="2" key="1">
    <citation type="submission" date="2021-10" db="EMBL/GenBank/DDBJ databases">
        <title>Melipona bicolor Genome sequencing and assembly.</title>
        <authorList>
            <person name="Araujo N.S."/>
            <person name="Arias M.C."/>
        </authorList>
    </citation>
    <scope>NUCLEOTIDE SEQUENCE</scope>
    <source>
        <strain evidence="2">USP_2M_L1-L4_2017</strain>
        <tissue evidence="2">Whole body</tissue>
    </source>
</reference>
<keyword evidence="3" id="KW-1185">Reference proteome</keyword>
<comment type="caution">
    <text evidence="2">The sequence shown here is derived from an EMBL/GenBank/DDBJ whole genome shotgun (WGS) entry which is preliminary data.</text>
</comment>
<dbReference type="Proteomes" id="UP001177670">
    <property type="component" value="Unassembled WGS sequence"/>
</dbReference>
<evidence type="ECO:0000256" key="1">
    <source>
        <dbReference type="SAM" id="MobiDB-lite"/>
    </source>
</evidence>
<evidence type="ECO:0000313" key="2">
    <source>
        <dbReference type="EMBL" id="KAK1128370.1"/>
    </source>
</evidence>
<dbReference type="AlphaFoldDB" id="A0AA40KPV5"/>
<name>A0AA40KPV5_9HYME</name>
<proteinExistence type="predicted"/>
<evidence type="ECO:0000313" key="3">
    <source>
        <dbReference type="Proteomes" id="UP001177670"/>
    </source>
</evidence>